<dbReference type="Proteomes" id="UP000830925">
    <property type="component" value="Chromosome"/>
</dbReference>
<dbReference type="RefSeq" id="WP_247965635.1">
    <property type="nucleotide sequence ID" value="NZ_CP095873.1"/>
</dbReference>
<dbReference type="EMBL" id="CP095873">
    <property type="protein sequence ID" value="UPL20060.1"/>
    <property type="molecule type" value="Genomic_DNA"/>
</dbReference>
<sequence length="452" mass="48704">MAKLSRIANVDIALRTTAINEQSFSDMLILGSHVLSTARAMTITAADELLDMGLQDTDPLYWAARDAFAQIPAVRQVFIGRRQVDELKISVSRAVPDADYRVQLRWRDEQGQQLEAQVSYKALEADTVAEIASGLASAIAQTAAPVTATAAEAVVTVKNKTAGTALAVQPQGNLAMQVVPGTETVTQALSTIANGPFNWYGLVMTSRVIEDVLSAAAWTESNEKLFGTASADASILDPDSTDDLASQLQAKQYFRSFGVYSAAAAIQYPEAALMSSMFTYYPGQETWALKKLAGIAYDELSEGQALVAHGKSFSTFEPFRNFAVTQGGLTAAGEWIDVIRLRDALVEQIKVSVVSAMINADGKVAFTDDGIQMIGNAIRAPLDLNVRRGGIATEELDENDRIVPSYTLSLPRSSQVSFNDKANRVLRDVYFTARLAGAIHVSEIKGSLSYAL</sequence>
<protein>
    <submittedName>
        <fullName evidence="1">DUF3383 domain-containing protein</fullName>
    </submittedName>
</protein>
<evidence type="ECO:0000313" key="2">
    <source>
        <dbReference type="Proteomes" id="UP000830925"/>
    </source>
</evidence>
<dbReference type="AlphaFoldDB" id="A0AAE9KNB0"/>
<organism evidence="1 2">
    <name type="scientific">Alcaligenes faecalis</name>
    <dbReference type="NCBI Taxonomy" id="511"/>
    <lineage>
        <taxon>Bacteria</taxon>
        <taxon>Pseudomonadati</taxon>
        <taxon>Pseudomonadota</taxon>
        <taxon>Betaproteobacteria</taxon>
        <taxon>Burkholderiales</taxon>
        <taxon>Alcaligenaceae</taxon>
        <taxon>Alcaligenes</taxon>
    </lineage>
</organism>
<gene>
    <name evidence="1" type="ORF">MXF72_11550</name>
</gene>
<proteinExistence type="predicted"/>
<name>A0AAE9KNB0_ALCFA</name>
<evidence type="ECO:0000313" key="1">
    <source>
        <dbReference type="EMBL" id="UPL20060.1"/>
    </source>
</evidence>
<reference evidence="1" key="1">
    <citation type="submission" date="2022-04" db="EMBL/GenBank/DDBJ databases">
        <title>Genomic mining of Alcaligenes faecalis D334 producing ectoin and derivatives.</title>
        <authorList>
            <person name="Doan V.T."/>
            <person name="Quach N.T."/>
            <person name="Vu T.-H.-N."/>
            <person name="Phi Q.-T."/>
        </authorList>
    </citation>
    <scope>NUCLEOTIDE SEQUENCE</scope>
    <source>
        <strain evidence="1">D334</strain>
    </source>
</reference>
<accession>A0AAE9KNB0</accession>